<evidence type="ECO:0000313" key="2">
    <source>
        <dbReference type="Proteomes" id="UP000599578"/>
    </source>
</evidence>
<protein>
    <submittedName>
        <fullName evidence="1">Uncharacterized protein</fullName>
    </submittedName>
</protein>
<name>A0A917ZRG1_9GAMM</name>
<reference evidence="1 2" key="1">
    <citation type="journal article" date="2014" name="Int. J. Syst. Evol. Microbiol.">
        <title>Complete genome sequence of Corynebacterium casei LMG S-19264T (=DSM 44701T), isolated from a smear-ripened cheese.</title>
        <authorList>
            <consortium name="US DOE Joint Genome Institute (JGI-PGF)"/>
            <person name="Walter F."/>
            <person name="Albersmeier A."/>
            <person name="Kalinowski J."/>
            <person name="Ruckert C."/>
        </authorList>
    </citation>
    <scope>NUCLEOTIDE SEQUENCE [LARGE SCALE GENOMIC DNA]</scope>
    <source>
        <strain evidence="1 2">CGMCC 1.7286</strain>
    </source>
</reference>
<sequence length="456" mass="48138">MELNRFAESAQQASAQGINAVLSSKSTDFRAAGFMTFMAVSCLLTPVANAGSVGYSPEGDTTQTVEQGGDSLPFTFRAESPKLPATGKPKQTPYQTRVCAGEPGVAVEYIAKDMSFSYSDPATLELVTIPFDFTEWLSLDPLVECFDGPRVGEPVSTIVSVPTDARVGMYTAKLVAKGPMGIGWGEGAGMHITVNVIEPTAIDSTPPVVTIIEPALDNSAPQSFTLGDRIPVDFTAVDLESPITAWTATLMQGPVNLSSLMVESSVVDGIEASGFILSAVPGGTETIQAIGPYSLQATATSDGGTSAPTSRSFTVNYAMSPKAPDLTSGSLTISKRFNSQGKCTGGDLQVKFSASAVQPADTANTDNSLEAFVHDESVIVEILDEIENTLLLERTYGTDNKTQVTISGSTGDADAEYFTKVDLCSTPNGEYAINVYFDDHSGEAYLQYTKAFTLQD</sequence>
<gene>
    <name evidence="1" type="ORF">GCM10011348_42980</name>
</gene>
<dbReference type="Proteomes" id="UP000599578">
    <property type="component" value="Unassembled WGS sequence"/>
</dbReference>
<organism evidence="1 2">
    <name type="scientific">Marinobacterium nitratireducens</name>
    <dbReference type="NCBI Taxonomy" id="518897"/>
    <lineage>
        <taxon>Bacteria</taxon>
        <taxon>Pseudomonadati</taxon>
        <taxon>Pseudomonadota</taxon>
        <taxon>Gammaproteobacteria</taxon>
        <taxon>Oceanospirillales</taxon>
        <taxon>Oceanospirillaceae</taxon>
        <taxon>Marinobacterium</taxon>
    </lineage>
</organism>
<comment type="caution">
    <text evidence="1">The sequence shown here is derived from an EMBL/GenBank/DDBJ whole genome shotgun (WGS) entry which is preliminary data.</text>
</comment>
<dbReference type="EMBL" id="BMLT01000015">
    <property type="protein sequence ID" value="GGO88148.1"/>
    <property type="molecule type" value="Genomic_DNA"/>
</dbReference>
<evidence type="ECO:0000313" key="1">
    <source>
        <dbReference type="EMBL" id="GGO88148.1"/>
    </source>
</evidence>
<proteinExistence type="predicted"/>
<dbReference type="RefSeq" id="WP_188862693.1">
    <property type="nucleotide sequence ID" value="NZ_BMLT01000015.1"/>
</dbReference>
<accession>A0A917ZRG1</accession>
<keyword evidence="2" id="KW-1185">Reference proteome</keyword>
<dbReference type="AlphaFoldDB" id="A0A917ZRG1"/>